<dbReference type="PIRSF" id="PIRSF019381">
    <property type="entry name" value="YcjX"/>
    <property type="match status" value="1"/>
</dbReference>
<evidence type="ECO:0000313" key="1">
    <source>
        <dbReference type="EMBL" id="PVA08936.1"/>
    </source>
</evidence>
<comment type="caution">
    <text evidence="1">The sequence shown here is derived from an EMBL/GenBank/DDBJ whole genome shotgun (WGS) entry which is preliminary data.</text>
</comment>
<dbReference type="PANTHER" id="PTHR38605:SF1">
    <property type="entry name" value="ATPASE"/>
    <property type="match status" value="1"/>
</dbReference>
<protein>
    <recommendedName>
        <fullName evidence="3">Amino acid regulated cytosolic protein</fullName>
    </recommendedName>
</protein>
<dbReference type="Pfam" id="PF04317">
    <property type="entry name" value="DUF463"/>
    <property type="match status" value="1"/>
</dbReference>
<accession>A0A2T7G3F0</accession>
<dbReference type="EMBL" id="QCYH01000014">
    <property type="protein sequence ID" value="PVA08936.1"/>
    <property type="molecule type" value="Genomic_DNA"/>
</dbReference>
<sequence>MGISTLADGLARGAERVSGSLSETFFEPVIRIGVTGLSRAGKTVFITSLVANLLERGRMPGLVAASEGRITAAFLQPQPDDTVPRFDFESHLAALTAPVPHWPESTRAISELRLSLRVRPAGLLAGLTGPRTVHIDIVDYPGEWLLDLALMDKTYEGWSAATLATMERRGIAAPYLAQAGATDGAAAWDEPQIRPLADAFTAYLHAARQKGLSGIAPGRFILPGELAGSPALTFAPIAKPDRPGRRSLWREMERRFDAYKSQVVAPFFRDHFARIDRQIVLVDALEAIHAGPPAVADLQDTMTEILSAFRPGRNAFLSRLLLGRRVEKILFAATKADHLHHTQHARLTAFMEALTAEARARADFQGAETASIALASLRATVEETREQDGEAFHCVRGTLLEPGGTRGREAAFHPGDLPDSPASLIAAARQGHEAWLDQDYRVMKFAPAPLSLKPGMGPPHIRLDRAAQFLIGDRL</sequence>
<dbReference type="PANTHER" id="PTHR38605">
    <property type="entry name" value="ATPASE-RELATED"/>
    <property type="match status" value="1"/>
</dbReference>
<dbReference type="OrthoDB" id="9777645at2"/>
<gene>
    <name evidence="1" type="ORF">DC366_16715</name>
</gene>
<reference evidence="1 2" key="1">
    <citation type="submission" date="2018-04" db="EMBL/GenBank/DDBJ databases">
        <title>Pelagivirga bohaiensis gen. nov., sp. nov., a bacterium isolated from the Bohai Sea.</title>
        <authorList>
            <person name="Ji X."/>
        </authorList>
    </citation>
    <scope>NUCLEOTIDE SEQUENCE [LARGE SCALE GENOMIC DNA]</scope>
    <source>
        <strain evidence="1 2">BH-SD19</strain>
    </source>
</reference>
<keyword evidence="2" id="KW-1185">Reference proteome</keyword>
<dbReference type="RefSeq" id="WP_108693359.1">
    <property type="nucleotide sequence ID" value="NZ_QCYH01000014.1"/>
</dbReference>
<organism evidence="1 2">
    <name type="scientific">Pelagivirga sediminicola</name>
    <dbReference type="NCBI Taxonomy" id="2170575"/>
    <lineage>
        <taxon>Bacteria</taxon>
        <taxon>Pseudomonadati</taxon>
        <taxon>Pseudomonadota</taxon>
        <taxon>Alphaproteobacteria</taxon>
        <taxon>Rhodobacterales</taxon>
        <taxon>Paracoccaceae</taxon>
        <taxon>Pelagivirga</taxon>
    </lineage>
</organism>
<name>A0A2T7G3F0_9RHOB</name>
<dbReference type="Proteomes" id="UP000244446">
    <property type="component" value="Unassembled WGS sequence"/>
</dbReference>
<dbReference type="InterPro" id="IPR007413">
    <property type="entry name" value="YcjX-like"/>
</dbReference>
<dbReference type="AlphaFoldDB" id="A0A2T7G3F0"/>
<evidence type="ECO:0008006" key="3">
    <source>
        <dbReference type="Google" id="ProtNLM"/>
    </source>
</evidence>
<proteinExistence type="predicted"/>
<evidence type="ECO:0000313" key="2">
    <source>
        <dbReference type="Proteomes" id="UP000244446"/>
    </source>
</evidence>